<dbReference type="Gene3D" id="1.20.120.530">
    <property type="entry name" value="GntR ligand-binding domain-like"/>
    <property type="match status" value="1"/>
</dbReference>
<dbReference type="Proteomes" id="UP000192917">
    <property type="component" value="Unassembled WGS sequence"/>
</dbReference>
<dbReference type="InterPro" id="IPR036388">
    <property type="entry name" value="WH-like_DNA-bd_sf"/>
</dbReference>
<keyword evidence="6" id="KW-1185">Reference proteome</keyword>
<evidence type="ECO:0000259" key="4">
    <source>
        <dbReference type="PROSITE" id="PS50949"/>
    </source>
</evidence>
<dbReference type="AlphaFoldDB" id="A0A1Y6CG36"/>
<dbReference type="STRING" id="560819.SAMN05428998_119118"/>
<evidence type="ECO:0000256" key="3">
    <source>
        <dbReference type="ARBA" id="ARBA00023163"/>
    </source>
</evidence>
<proteinExistence type="predicted"/>
<dbReference type="GO" id="GO:0003700">
    <property type="term" value="F:DNA-binding transcription factor activity"/>
    <property type="evidence" value="ECO:0007669"/>
    <property type="project" value="InterPro"/>
</dbReference>
<evidence type="ECO:0000313" key="5">
    <source>
        <dbReference type="EMBL" id="SMF54404.1"/>
    </source>
</evidence>
<organism evidence="5 6">
    <name type="scientific">Tistlia consotensis USBA 355</name>
    <dbReference type="NCBI Taxonomy" id="560819"/>
    <lineage>
        <taxon>Bacteria</taxon>
        <taxon>Pseudomonadati</taxon>
        <taxon>Pseudomonadota</taxon>
        <taxon>Alphaproteobacteria</taxon>
        <taxon>Rhodospirillales</taxon>
        <taxon>Rhodovibrionaceae</taxon>
        <taxon>Tistlia</taxon>
    </lineage>
</organism>
<dbReference type="InterPro" id="IPR000524">
    <property type="entry name" value="Tscrpt_reg_HTH_GntR"/>
</dbReference>
<dbReference type="PANTHER" id="PTHR43537">
    <property type="entry name" value="TRANSCRIPTIONAL REGULATOR, GNTR FAMILY"/>
    <property type="match status" value="1"/>
</dbReference>
<dbReference type="Pfam" id="PF00392">
    <property type="entry name" value="GntR"/>
    <property type="match status" value="1"/>
</dbReference>
<evidence type="ECO:0000256" key="2">
    <source>
        <dbReference type="ARBA" id="ARBA00023125"/>
    </source>
</evidence>
<dbReference type="Pfam" id="PF07729">
    <property type="entry name" value="FCD"/>
    <property type="match status" value="1"/>
</dbReference>
<dbReference type="PROSITE" id="PS50949">
    <property type="entry name" value="HTH_GNTR"/>
    <property type="match status" value="1"/>
</dbReference>
<reference evidence="5 6" key="1">
    <citation type="submission" date="2017-04" db="EMBL/GenBank/DDBJ databases">
        <authorList>
            <person name="Afonso C.L."/>
            <person name="Miller P.J."/>
            <person name="Scott M.A."/>
            <person name="Spackman E."/>
            <person name="Goraichik I."/>
            <person name="Dimitrov K.M."/>
            <person name="Suarez D.L."/>
            <person name="Swayne D.E."/>
        </authorList>
    </citation>
    <scope>NUCLEOTIDE SEQUENCE [LARGE SCALE GENOMIC DNA]</scope>
    <source>
        <strain evidence="5 6">USBA 355</strain>
    </source>
</reference>
<keyword evidence="2" id="KW-0238">DNA-binding</keyword>
<sequence length="243" mass="25863">MNEIARLLTDDAPAPLRQRKAGAVYHALKRAILLRELAAGQALLEQQIAAAMGCSQGTVREALLRLQEDGLVLRRGYRGTVVSHTSAPEAAEMVRIRLQIEQTAAARAAERCGEAELAGLEALVGRMEQAEGAGDSYALHELDHAFHRSLLETSGLVALQPILSRCLLHMHRYTVGNRAGLGEAAAERLPAAGQHRRLIEALAAGDPACAAEAVRRHIESVVASWSPELWAALGGGTAPAEDG</sequence>
<dbReference type="EMBL" id="FWZX01000019">
    <property type="protein sequence ID" value="SMF54404.1"/>
    <property type="molecule type" value="Genomic_DNA"/>
</dbReference>
<gene>
    <name evidence="5" type="ORF">SAMN05428998_119118</name>
</gene>
<dbReference type="InterPro" id="IPR011711">
    <property type="entry name" value="GntR_C"/>
</dbReference>
<evidence type="ECO:0000256" key="1">
    <source>
        <dbReference type="ARBA" id="ARBA00023015"/>
    </source>
</evidence>
<dbReference type="SMART" id="SM00345">
    <property type="entry name" value="HTH_GNTR"/>
    <property type="match status" value="1"/>
</dbReference>
<dbReference type="PANTHER" id="PTHR43537:SF24">
    <property type="entry name" value="GLUCONATE OPERON TRANSCRIPTIONAL REPRESSOR"/>
    <property type="match status" value="1"/>
</dbReference>
<dbReference type="GO" id="GO:0003677">
    <property type="term" value="F:DNA binding"/>
    <property type="evidence" value="ECO:0007669"/>
    <property type="project" value="UniProtKB-KW"/>
</dbReference>
<name>A0A1Y6CG36_9PROT</name>
<dbReference type="Gene3D" id="1.10.10.10">
    <property type="entry name" value="Winged helix-like DNA-binding domain superfamily/Winged helix DNA-binding domain"/>
    <property type="match status" value="1"/>
</dbReference>
<dbReference type="SMART" id="SM00895">
    <property type="entry name" value="FCD"/>
    <property type="match status" value="1"/>
</dbReference>
<dbReference type="CDD" id="cd07377">
    <property type="entry name" value="WHTH_GntR"/>
    <property type="match status" value="1"/>
</dbReference>
<dbReference type="SUPFAM" id="SSF46785">
    <property type="entry name" value="Winged helix' DNA-binding domain"/>
    <property type="match status" value="1"/>
</dbReference>
<dbReference type="RefSeq" id="WP_085124612.1">
    <property type="nucleotide sequence ID" value="NZ_FWZX01000019.1"/>
</dbReference>
<dbReference type="InterPro" id="IPR008920">
    <property type="entry name" value="TF_FadR/GntR_C"/>
</dbReference>
<protein>
    <submittedName>
        <fullName evidence="5">Transcriptional regulator, GntR family</fullName>
    </submittedName>
</protein>
<dbReference type="SUPFAM" id="SSF48008">
    <property type="entry name" value="GntR ligand-binding domain-like"/>
    <property type="match status" value="1"/>
</dbReference>
<dbReference type="InterPro" id="IPR036390">
    <property type="entry name" value="WH_DNA-bd_sf"/>
</dbReference>
<keyword evidence="3" id="KW-0804">Transcription</keyword>
<feature type="domain" description="HTH gntR-type" evidence="4">
    <location>
        <begin position="18"/>
        <end position="85"/>
    </location>
</feature>
<accession>A0A1Y6CG36</accession>
<keyword evidence="1" id="KW-0805">Transcription regulation</keyword>
<evidence type="ECO:0000313" key="6">
    <source>
        <dbReference type="Proteomes" id="UP000192917"/>
    </source>
</evidence>